<dbReference type="OrthoDB" id="337870at2759"/>
<dbReference type="InterPro" id="IPR024088">
    <property type="entry name" value="Tyr-tRNA-ligase_bac-type"/>
</dbReference>
<dbReference type="InterPro" id="IPR002305">
    <property type="entry name" value="aa-tRNA-synth_Ic"/>
</dbReference>
<dbReference type="Gene3D" id="3.10.290.10">
    <property type="entry name" value="RNA-binding S4 domain"/>
    <property type="match status" value="1"/>
</dbReference>
<evidence type="ECO:0000256" key="5">
    <source>
        <dbReference type="ARBA" id="ARBA00022917"/>
    </source>
</evidence>
<dbReference type="InterPro" id="IPR014729">
    <property type="entry name" value="Rossmann-like_a/b/a_fold"/>
</dbReference>
<evidence type="ECO:0000256" key="3">
    <source>
        <dbReference type="ARBA" id="ARBA00022741"/>
    </source>
</evidence>
<keyword evidence="2 8" id="KW-0436">Ligase</keyword>
<keyword evidence="3 8" id="KW-0547">Nucleotide-binding</keyword>
<dbReference type="GO" id="GO:0005524">
    <property type="term" value="F:ATP binding"/>
    <property type="evidence" value="ECO:0007669"/>
    <property type="project" value="UniProtKB-KW"/>
</dbReference>
<dbReference type="PANTHER" id="PTHR11766">
    <property type="entry name" value="TYROSYL-TRNA SYNTHETASE"/>
    <property type="match status" value="1"/>
</dbReference>
<feature type="region of interest" description="Disordered" evidence="9">
    <location>
        <begin position="644"/>
        <end position="667"/>
    </location>
</feature>
<dbReference type="SUPFAM" id="SSF52374">
    <property type="entry name" value="Nucleotidylyl transferase"/>
    <property type="match status" value="1"/>
</dbReference>
<dbReference type="FunFam" id="3.40.50.620:FF:000227">
    <property type="entry name" value="Tyrosine--tRNA ligase"/>
    <property type="match status" value="1"/>
</dbReference>
<dbReference type="Pfam" id="PF16714">
    <property type="entry name" value="TyrRSs_C"/>
    <property type="match status" value="1"/>
</dbReference>
<dbReference type="InterPro" id="IPR001412">
    <property type="entry name" value="aa-tRNA-synth_I_CS"/>
</dbReference>
<dbReference type="FunFam" id="1.10.240.10:FF:000001">
    <property type="entry name" value="Tyrosine--tRNA ligase"/>
    <property type="match status" value="1"/>
</dbReference>
<dbReference type="STRING" id="1447883.A0A2B7Y027"/>
<dbReference type="GO" id="GO:0005829">
    <property type="term" value="C:cytosol"/>
    <property type="evidence" value="ECO:0007669"/>
    <property type="project" value="TreeGrafter"/>
</dbReference>
<organism evidence="11 12">
    <name type="scientific">Polytolypa hystricis (strain UAMH7299)</name>
    <dbReference type="NCBI Taxonomy" id="1447883"/>
    <lineage>
        <taxon>Eukaryota</taxon>
        <taxon>Fungi</taxon>
        <taxon>Dikarya</taxon>
        <taxon>Ascomycota</taxon>
        <taxon>Pezizomycotina</taxon>
        <taxon>Eurotiomycetes</taxon>
        <taxon>Eurotiomycetidae</taxon>
        <taxon>Onygenales</taxon>
        <taxon>Onygenales incertae sedis</taxon>
        <taxon>Polytolypa</taxon>
    </lineage>
</organism>
<name>A0A2B7Y027_POLH7</name>
<comment type="similarity">
    <text evidence="1 8">Belongs to the class-I aminoacyl-tRNA synthetase family.</text>
</comment>
<dbReference type="InterPro" id="IPR002307">
    <property type="entry name" value="Tyr-tRNA-ligase"/>
</dbReference>
<evidence type="ECO:0000313" key="12">
    <source>
        <dbReference type="Proteomes" id="UP000224634"/>
    </source>
</evidence>
<evidence type="ECO:0000313" key="11">
    <source>
        <dbReference type="EMBL" id="PGH14077.1"/>
    </source>
</evidence>
<evidence type="ECO:0000256" key="1">
    <source>
        <dbReference type="ARBA" id="ARBA00005594"/>
    </source>
</evidence>
<keyword evidence="5 8" id="KW-0648">Protein biosynthesis</keyword>
<sequence>MRAHLRLSLSSASLPSSAPVSIYSSNAFRTSFSRAPRPSGTPVIYVQRRGISQRFIMRMREAEIQWQQQAREIKEGTRQSFLSMLEERGLVKNYVGYDIFLSLLRVLLNHDYFEYFFLAHMMLNHLTLSLLDGKKADVEIHNARNNRDAIDKIFTERRIGLYAGVDPTAPSLHVGHLLPFMILAWAYVHGMPAVFLLGGATSSIGDPTDRLTAREQMRGVTRKQNMVNMHMQLKKLGVSIERYGAKYGYEREWVWRRAVENNSVWHTKLPFVQVLKLMGHSTRIGPMLGRDSVKHRMEKGDGISYAEFSYPLMQAWDFWHLYIHDVLVQVGGADQEGNILFGTEAINKMVAEGHLERTETPTKRAFNQHVLENKSLPAELCKPSGITTPLLTTSTGEKFGKSAGNAIWLDKDMTSVFDLYQFFVRLPDNDVEKYLKMFTFMPLPKISEIMAEHSKDTSKRVAQHALALDFVDFIHGSEEAIKAQEQHRALFTRTAPSQEVPQGSRMSETHPLKISASPHVVLPRSLVIGQFFHKILWSAGLVKSKAEAFRLIVNNGASVGSKSDGTGNMDNSVSYTPIRTWSADATEKFILEDSLLILRVGKWKVKVVKIISDEEFDTQGLDAPGWNETETMHDRLEDEKLMTEKRRIGRHTVRPPKALSDSQDGKS</sequence>
<dbReference type="Pfam" id="PF00579">
    <property type="entry name" value="tRNA-synt_1b"/>
    <property type="match status" value="1"/>
</dbReference>
<dbReference type="CDD" id="cd00805">
    <property type="entry name" value="TyrRS_core"/>
    <property type="match status" value="1"/>
</dbReference>
<dbReference type="GO" id="GO:0004831">
    <property type="term" value="F:tyrosine-tRNA ligase activity"/>
    <property type="evidence" value="ECO:0007669"/>
    <property type="project" value="UniProtKB-EC"/>
</dbReference>
<evidence type="ECO:0000256" key="9">
    <source>
        <dbReference type="SAM" id="MobiDB-lite"/>
    </source>
</evidence>
<dbReference type="AlphaFoldDB" id="A0A2B7Y027"/>
<dbReference type="PANTHER" id="PTHR11766:SF0">
    <property type="entry name" value="TYROSINE--TRNA LIGASE, MITOCHONDRIAL"/>
    <property type="match status" value="1"/>
</dbReference>
<protein>
    <recommendedName>
        <fullName evidence="8">Tyrosine--tRNA ligase</fullName>
        <ecNumber evidence="8">6.1.1.1</ecNumber>
    </recommendedName>
    <alternativeName>
        <fullName evidence="8">Tyrosyl-tRNA synthetase</fullName>
    </alternativeName>
</protein>
<comment type="caution">
    <text evidence="11">The sequence shown here is derived from an EMBL/GenBank/DDBJ whole genome shotgun (WGS) entry which is preliminary data.</text>
</comment>
<gene>
    <name evidence="11" type="ORF">AJ80_06081</name>
</gene>
<accession>A0A2B7Y027</accession>
<dbReference type="EMBL" id="PDNA01000097">
    <property type="protein sequence ID" value="PGH14077.1"/>
    <property type="molecule type" value="Genomic_DNA"/>
</dbReference>
<dbReference type="PROSITE" id="PS00178">
    <property type="entry name" value="AA_TRNA_LIGASE_I"/>
    <property type="match status" value="1"/>
</dbReference>
<dbReference type="InterPro" id="IPR032005">
    <property type="entry name" value="TyrRSs_C"/>
</dbReference>
<dbReference type="EC" id="6.1.1.1" evidence="8"/>
<dbReference type="GO" id="GO:0006437">
    <property type="term" value="P:tyrosyl-tRNA aminoacylation"/>
    <property type="evidence" value="ECO:0007669"/>
    <property type="project" value="InterPro"/>
</dbReference>
<evidence type="ECO:0000256" key="6">
    <source>
        <dbReference type="ARBA" id="ARBA00023146"/>
    </source>
</evidence>
<evidence type="ECO:0000256" key="4">
    <source>
        <dbReference type="ARBA" id="ARBA00022840"/>
    </source>
</evidence>
<keyword evidence="12" id="KW-1185">Reference proteome</keyword>
<evidence type="ECO:0000259" key="10">
    <source>
        <dbReference type="Pfam" id="PF16714"/>
    </source>
</evidence>
<dbReference type="NCBIfam" id="TIGR00234">
    <property type="entry name" value="tyrS"/>
    <property type="match status" value="1"/>
</dbReference>
<keyword evidence="6 8" id="KW-0030">Aminoacyl-tRNA synthetase</keyword>
<dbReference type="InterPro" id="IPR036986">
    <property type="entry name" value="S4_RNA-bd_sf"/>
</dbReference>
<proteinExistence type="inferred from homology"/>
<dbReference type="GO" id="GO:0003723">
    <property type="term" value="F:RNA binding"/>
    <property type="evidence" value="ECO:0007669"/>
    <property type="project" value="InterPro"/>
</dbReference>
<feature type="domain" description="Tyrosyl-tRNA synthetase C-terminal" evidence="10">
    <location>
        <begin position="516"/>
        <end position="627"/>
    </location>
</feature>
<dbReference type="PRINTS" id="PR01040">
    <property type="entry name" value="TRNASYNTHTYR"/>
</dbReference>
<evidence type="ECO:0000256" key="7">
    <source>
        <dbReference type="ARBA" id="ARBA00048248"/>
    </source>
</evidence>
<keyword evidence="4 8" id="KW-0067">ATP-binding</keyword>
<dbReference type="Proteomes" id="UP000224634">
    <property type="component" value="Unassembled WGS sequence"/>
</dbReference>
<reference evidence="11 12" key="1">
    <citation type="submission" date="2017-10" db="EMBL/GenBank/DDBJ databases">
        <title>Comparative genomics in systemic dimorphic fungi from Ajellomycetaceae.</title>
        <authorList>
            <person name="Munoz J.F."/>
            <person name="Mcewen J.G."/>
            <person name="Clay O.K."/>
            <person name="Cuomo C.A."/>
        </authorList>
    </citation>
    <scope>NUCLEOTIDE SEQUENCE [LARGE SCALE GENOMIC DNA]</scope>
    <source>
        <strain evidence="11 12">UAMH7299</strain>
    </source>
</reference>
<evidence type="ECO:0000256" key="8">
    <source>
        <dbReference type="RuleBase" id="RU361234"/>
    </source>
</evidence>
<dbReference type="Gene3D" id="1.10.240.10">
    <property type="entry name" value="Tyrosyl-Transfer RNA Synthetase"/>
    <property type="match status" value="1"/>
</dbReference>
<evidence type="ECO:0000256" key="2">
    <source>
        <dbReference type="ARBA" id="ARBA00022598"/>
    </source>
</evidence>
<dbReference type="GO" id="GO:0005739">
    <property type="term" value="C:mitochondrion"/>
    <property type="evidence" value="ECO:0007669"/>
    <property type="project" value="TreeGrafter"/>
</dbReference>
<dbReference type="Gene3D" id="3.40.50.620">
    <property type="entry name" value="HUPs"/>
    <property type="match status" value="1"/>
</dbReference>
<comment type="catalytic activity">
    <reaction evidence="7 8">
        <text>tRNA(Tyr) + L-tyrosine + ATP = L-tyrosyl-tRNA(Tyr) + AMP + diphosphate + H(+)</text>
        <dbReference type="Rhea" id="RHEA:10220"/>
        <dbReference type="Rhea" id="RHEA-COMP:9706"/>
        <dbReference type="Rhea" id="RHEA-COMP:9707"/>
        <dbReference type="ChEBI" id="CHEBI:15378"/>
        <dbReference type="ChEBI" id="CHEBI:30616"/>
        <dbReference type="ChEBI" id="CHEBI:33019"/>
        <dbReference type="ChEBI" id="CHEBI:58315"/>
        <dbReference type="ChEBI" id="CHEBI:78442"/>
        <dbReference type="ChEBI" id="CHEBI:78536"/>
        <dbReference type="ChEBI" id="CHEBI:456215"/>
        <dbReference type="EC" id="6.1.1.1"/>
    </reaction>
</comment>